<dbReference type="STRING" id="283909.R7TW69"/>
<reference evidence="2 4" key="2">
    <citation type="journal article" date="2013" name="Nature">
        <title>Insights into bilaterian evolution from three spiralian genomes.</title>
        <authorList>
            <person name="Simakov O."/>
            <person name="Marletaz F."/>
            <person name="Cho S.J."/>
            <person name="Edsinger-Gonzales E."/>
            <person name="Havlak P."/>
            <person name="Hellsten U."/>
            <person name="Kuo D.H."/>
            <person name="Larsson T."/>
            <person name="Lv J."/>
            <person name="Arendt D."/>
            <person name="Savage R."/>
            <person name="Osoegawa K."/>
            <person name="de Jong P."/>
            <person name="Grimwood J."/>
            <person name="Chapman J.A."/>
            <person name="Shapiro H."/>
            <person name="Aerts A."/>
            <person name="Otillar R.P."/>
            <person name="Terry A.Y."/>
            <person name="Boore J.L."/>
            <person name="Grigoriev I.V."/>
            <person name="Lindberg D.R."/>
            <person name="Seaver E.C."/>
            <person name="Weisblat D.A."/>
            <person name="Putnam N.H."/>
            <person name="Rokhsar D.S."/>
        </authorList>
    </citation>
    <scope>NUCLEOTIDE SEQUENCE</scope>
    <source>
        <strain evidence="2 4">I ESC-2004</strain>
    </source>
</reference>
<dbReference type="GO" id="GO:0007346">
    <property type="term" value="P:regulation of mitotic cell cycle"/>
    <property type="evidence" value="ECO:0007669"/>
    <property type="project" value="TreeGrafter"/>
</dbReference>
<dbReference type="EnsemblMetazoa" id="CapteT19870">
    <property type="protein sequence ID" value="CapteP19870"/>
    <property type="gene ID" value="CapteG19870"/>
</dbReference>
<dbReference type="AlphaFoldDB" id="R7TW69"/>
<evidence type="ECO:0008006" key="5">
    <source>
        <dbReference type="Google" id="ProtNLM"/>
    </source>
</evidence>
<dbReference type="Proteomes" id="UP000014760">
    <property type="component" value="Unassembled WGS sequence"/>
</dbReference>
<name>R7TW69_CAPTE</name>
<evidence type="ECO:0000256" key="1">
    <source>
        <dbReference type="ARBA" id="ARBA00007478"/>
    </source>
</evidence>
<dbReference type="PANTHER" id="PTHR14894">
    <property type="entry name" value="CDK5 REGULATORY SUBUNIT-ASSOCIATED PROTEIN 3"/>
    <property type="match status" value="1"/>
</dbReference>
<evidence type="ECO:0000313" key="3">
    <source>
        <dbReference type="EnsemblMetazoa" id="CapteP19870"/>
    </source>
</evidence>
<dbReference type="FunCoup" id="R7TW69">
    <property type="interactions" value="1578"/>
</dbReference>
<keyword evidence="4" id="KW-1185">Reference proteome</keyword>
<dbReference type="OrthoDB" id="340432at2759"/>
<proteinExistence type="inferred from homology"/>
<dbReference type="EMBL" id="KB308219">
    <property type="protein sequence ID" value="ELT98163.1"/>
    <property type="molecule type" value="Genomic_DNA"/>
</dbReference>
<reference evidence="3" key="3">
    <citation type="submission" date="2015-06" db="UniProtKB">
        <authorList>
            <consortium name="EnsemblMetazoa"/>
        </authorList>
    </citation>
    <scope>IDENTIFICATION</scope>
</reference>
<dbReference type="InterPro" id="IPR008491">
    <property type="entry name" value="CDK5RAP3"/>
</dbReference>
<comment type="similarity">
    <text evidence="1">Belongs to the CDK5RAP3 family.</text>
</comment>
<protein>
    <recommendedName>
        <fullName evidence="5">CDK5 regulatory subunit-associated protein 3</fullName>
    </recommendedName>
</protein>
<dbReference type="PANTHER" id="PTHR14894:SF0">
    <property type="entry name" value="CDK5 REGULATORY SUBUNIT-ASSOCIATED PROTEIN 3"/>
    <property type="match status" value="1"/>
</dbReference>
<dbReference type="Pfam" id="PF05600">
    <property type="entry name" value="CDK5RAP3"/>
    <property type="match status" value="1"/>
</dbReference>
<dbReference type="OMA" id="CRLYEKN"/>
<dbReference type="HOGENOM" id="CLU_025645_1_0_1"/>
<evidence type="ECO:0000313" key="2">
    <source>
        <dbReference type="EMBL" id="ELT98163.1"/>
    </source>
</evidence>
<organism evidence="2">
    <name type="scientific">Capitella teleta</name>
    <name type="common">Polychaete worm</name>
    <dbReference type="NCBI Taxonomy" id="283909"/>
    <lineage>
        <taxon>Eukaryota</taxon>
        <taxon>Metazoa</taxon>
        <taxon>Spiralia</taxon>
        <taxon>Lophotrochozoa</taxon>
        <taxon>Annelida</taxon>
        <taxon>Polychaeta</taxon>
        <taxon>Sedentaria</taxon>
        <taxon>Scolecida</taxon>
        <taxon>Capitellidae</taxon>
        <taxon>Capitella</taxon>
    </lineage>
</organism>
<dbReference type="GO" id="GO:0012505">
    <property type="term" value="C:endomembrane system"/>
    <property type="evidence" value="ECO:0007669"/>
    <property type="project" value="TreeGrafter"/>
</dbReference>
<evidence type="ECO:0000313" key="4">
    <source>
        <dbReference type="Proteomes" id="UP000014760"/>
    </source>
</evidence>
<reference evidence="4" key="1">
    <citation type="submission" date="2012-12" db="EMBL/GenBank/DDBJ databases">
        <authorList>
            <person name="Hellsten U."/>
            <person name="Grimwood J."/>
            <person name="Chapman J.A."/>
            <person name="Shapiro H."/>
            <person name="Aerts A."/>
            <person name="Otillar R.P."/>
            <person name="Terry A.Y."/>
            <person name="Boore J.L."/>
            <person name="Simakov O."/>
            <person name="Marletaz F."/>
            <person name="Cho S.-J."/>
            <person name="Edsinger-Gonzales E."/>
            <person name="Havlak P."/>
            <person name="Kuo D.-H."/>
            <person name="Larsson T."/>
            <person name="Lv J."/>
            <person name="Arendt D."/>
            <person name="Savage R."/>
            <person name="Osoegawa K."/>
            <person name="de Jong P."/>
            <person name="Lindberg D.R."/>
            <person name="Seaver E.C."/>
            <person name="Weisblat D.A."/>
            <person name="Putnam N.H."/>
            <person name="Grigoriev I.V."/>
            <person name="Rokhsar D.S."/>
        </authorList>
    </citation>
    <scope>NUCLEOTIDE SEQUENCE</scope>
    <source>
        <strain evidence="4">I ESC-2004</strain>
    </source>
</reference>
<gene>
    <name evidence="2" type="ORF">CAPTEDRAFT_19870</name>
</gene>
<accession>R7TW69</accession>
<dbReference type="EMBL" id="AMQN01010600">
    <property type="status" value="NOT_ANNOTATED_CDS"/>
    <property type="molecule type" value="Genomic_DNA"/>
</dbReference>
<sequence>MEREELPIDIHYNKLLDWLTSRRHCQQQWQGAAITIREKINMAIQDMPPVEEITKLLHGTYINYFHCLKIVELLKGTDDGAKNIFGGYSSKRMKDWQEIIKLYEKDGVFLAEAAQLLMRNVNYEIPVLKKEITKCQQIQSESLRKEADYASHVSMLRLKYKTSCEQMGIEGNKVRKELLELVKDMPKTYTSIARDAQKLQCARDFYVAFTAFTLGNSDFECCPLLRHLMEKGNTTVYEWRKGEAPNEIEATPFELSVRCAEEEEKEEQQEEVEEEIDWGMGDNTGDADVIDFDISVEDGGNEVSHNQKKEGVARGEDALTILDNQSTRDSFMDDLMELEAFLSQRLHEMTVSSHVLMSSQFQNAPECIQLSSSQIETMLTNVNQIINIMSTKKMQDLFFIRTSISYVDRLADSLKKIMTDAERAESLSRLMVAKRQEALQEEAGVEPKLDLIRKRTKELQKQIESEISDKYKGRRVNVMGEINTV</sequence>